<reference evidence="3 4" key="1">
    <citation type="submission" date="2016-06" db="EMBL/GenBank/DDBJ databases">
        <title>Genome sequence of Clostridium acetireducens DSM 10703.</title>
        <authorList>
            <person name="Poehlein A."/>
            <person name="Fluechter S."/>
            <person name="Duerre P."/>
            <person name="Daniel R."/>
        </authorList>
    </citation>
    <scope>NUCLEOTIDE SEQUENCE [LARGE SCALE GENOMIC DNA]</scope>
    <source>
        <strain evidence="3 4">DSM 10703</strain>
    </source>
</reference>
<organism evidence="3 4">
    <name type="scientific">Clostridium acetireducens DSM 10703</name>
    <dbReference type="NCBI Taxonomy" id="1121290"/>
    <lineage>
        <taxon>Bacteria</taxon>
        <taxon>Bacillati</taxon>
        <taxon>Bacillota</taxon>
        <taxon>Clostridia</taxon>
        <taxon>Eubacteriales</taxon>
        <taxon>Clostridiaceae</taxon>
        <taxon>Clostridium</taxon>
    </lineage>
</organism>
<evidence type="ECO:0000256" key="1">
    <source>
        <dbReference type="SAM" id="Phobius"/>
    </source>
</evidence>
<dbReference type="Pfam" id="PF04892">
    <property type="entry name" value="VanZ"/>
    <property type="match status" value="1"/>
</dbReference>
<comment type="caution">
    <text evidence="3">The sequence shown here is derived from an EMBL/GenBank/DDBJ whole genome shotgun (WGS) entry which is preliminary data.</text>
</comment>
<evidence type="ECO:0000313" key="3">
    <source>
        <dbReference type="EMBL" id="OFH98035.1"/>
    </source>
</evidence>
<keyword evidence="1" id="KW-1133">Transmembrane helix</keyword>
<feature type="transmembrane region" description="Helical" evidence="1">
    <location>
        <begin position="7"/>
        <end position="25"/>
    </location>
</feature>
<dbReference type="RefSeq" id="WP_070111371.1">
    <property type="nucleotide sequence ID" value="NZ_LZFO01000064.1"/>
</dbReference>
<feature type="transmembrane region" description="Helical" evidence="1">
    <location>
        <begin position="60"/>
        <end position="79"/>
    </location>
</feature>
<keyword evidence="1" id="KW-0472">Membrane</keyword>
<keyword evidence="1" id="KW-0812">Transmembrane</keyword>
<name>A0A1E8EUX5_9CLOT</name>
<dbReference type="EMBL" id="LZFO01000064">
    <property type="protein sequence ID" value="OFH98035.1"/>
    <property type="molecule type" value="Genomic_DNA"/>
</dbReference>
<feature type="domain" description="VanZ-like" evidence="2">
    <location>
        <begin position="13"/>
        <end position="138"/>
    </location>
</feature>
<dbReference type="Proteomes" id="UP000175744">
    <property type="component" value="Unassembled WGS sequence"/>
</dbReference>
<dbReference type="STRING" id="1121290.CLAOCE_22780"/>
<gene>
    <name evidence="3" type="ORF">CLOACE_22780</name>
</gene>
<dbReference type="AlphaFoldDB" id="A0A1E8EUX5"/>
<feature type="transmembrane region" description="Helical" evidence="1">
    <location>
        <begin position="122"/>
        <end position="138"/>
    </location>
</feature>
<sequence>MNKKRLILNFLPSIILLFIIFIFSSQKANVSNSNSFQVLYLLKNIGIDLQSSLGLHTANFIVRKIAHVMEYFMLSCFIYRGYKKSEFNNPLIYTFVTIFILACLDEIHQTFVPGRDGRFKDVLVDSIGVVLLVAILKVKKYFKI</sequence>
<evidence type="ECO:0000259" key="2">
    <source>
        <dbReference type="Pfam" id="PF04892"/>
    </source>
</evidence>
<evidence type="ECO:0000313" key="4">
    <source>
        <dbReference type="Proteomes" id="UP000175744"/>
    </source>
</evidence>
<accession>A0A1E8EUX5</accession>
<dbReference type="NCBIfam" id="NF037970">
    <property type="entry name" value="vanZ_1"/>
    <property type="match status" value="1"/>
</dbReference>
<proteinExistence type="predicted"/>
<dbReference type="InterPro" id="IPR006976">
    <property type="entry name" value="VanZ-like"/>
</dbReference>
<dbReference type="OrthoDB" id="291892at2"/>
<protein>
    <submittedName>
        <fullName evidence="3">VanZ like family protein</fullName>
    </submittedName>
</protein>
<keyword evidence="4" id="KW-1185">Reference proteome</keyword>
<feature type="transmembrane region" description="Helical" evidence="1">
    <location>
        <begin position="91"/>
        <end position="110"/>
    </location>
</feature>